<dbReference type="AlphaFoldDB" id="A0A6M3IHH1"/>
<accession>A0A6M3IHH1</accession>
<proteinExistence type="predicted"/>
<evidence type="ECO:0000313" key="1">
    <source>
        <dbReference type="EMBL" id="QJA56889.1"/>
    </source>
</evidence>
<reference evidence="1" key="1">
    <citation type="submission" date="2020-03" db="EMBL/GenBank/DDBJ databases">
        <title>The deep terrestrial virosphere.</title>
        <authorList>
            <person name="Holmfeldt K."/>
            <person name="Nilsson E."/>
            <person name="Simone D."/>
            <person name="Lopez-Fernandez M."/>
            <person name="Wu X."/>
            <person name="de Brujin I."/>
            <person name="Lundin D."/>
            <person name="Andersson A."/>
            <person name="Bertilsson S."/>
            <person name="Dopson M."/>
        </authorList>
    </citation>
    <scope>NUCLEOTIDE SEQUENCE</scope>
    <source>
        <strain evidence="2">MM415A01315</strain>
        <strain evidence="1">MM415B01776</strain>
    </source>
</reference>
<gene>
    <name evidence="2" type="ORF">MM415A01315_0018</name>
    <name evidence="1" type="ORF">MM415B01776_0007</name>
</gene>
<evidence type="ECO:0000313" key="2">
    <source>
        <dbReference type="EMBL" id="QJA77387.1"/>
    </source>
</evidence>
<organism evidence="1">
    <name type="scientific">viral metagenome</name>
    <dbReference type="NCBI Taxonomy" id="1070528"/>
    <lineage>
        <taxon>unclassified sequences</taxon>
        <taxon>metagenomes</taxon>
        <taxon>organismal metagenomes</taxon>
    </lineage>
</organism>
<dbReference type="EMBL" id="MT142280">
    <property type="protein sequence ID" value="QJA77387.1"/>
    <property type="molecule type" value="Genomic_DNA"/>
</dbReference>
<sequence length="60" mass="6727">MKTESYTVLARMTIDCEVDIMAESLEDAISKARELKEGDFLEFKGGFNNSEGFEIMGLSK</sequence>
<protein>
    <submittedName>
        <fullName evidence="1">Uncharacterized protein</fullName>
    </submittedName>
</protein>
<name>A0A6M3IHH1_9ZZZZ</name>
<dbReference type="EMBL" id="MT141244">
    <property type="protein sequence ID" value="QJA56889.1"/>
    <property type="molecule type" value="Genomic_DNA"/>
</dbReference>